<evidence type="ECO:0000259" key="4">
    <source>
        <dbReference type="Pfam" id="PF22787"/>
    </source>
</evidence>
<dbReference type="EMBL" id="HE978322">
    <property type="protein sequence ID" value="CCK71930.1"/>
    <property type="molecule type" value="Genomic_DNA"/>
</dbReference>
<protein>
    <submittedName>
        <fullName evidence="5">Uncharacterized protein</fullName>
    </submittedName>
</protein>
<dbReference type="AlphaFoldDB" id="J7RAM6"/>
<gene>
    <name evidence="5" type="primary">KNAG0I01410</name>
    <name evidence="5" type="ordered locus">KNAG_0I01410</name>
</gene>
<evidence type="ECO:0000313" key="5">
    <source>
        <dbReference type="EMBL" id="CCK71930.1"/>
    </source>
</evidence>
<dbReference type="Pfam" id="PF22786">
    <property type="entry name" value="Tag1_C"/>
    <property type="match status" value="1"/>
</dbReference>
<name>J7RAM6_HUIN7</name>
<dbReference type="OMA" id="DWIRYIN"/>
<reference evidence="5 6" key="1">
    <citation type="journal article" date="2011" name="Proc. Natl. Acad. Sci. U.S.A.">
        <title>Evolutionary erosion of yeast sex chromosomes by mating-type switching accidents.</title>
        <authorList>
            <person name="Gordon J.L."/>
            <person name="Armisen D."/>
            <person name="Proux-Wera E."/>
            <person name="Oheigeartaigh S.S."/>
            <person name="Byrne K.P."/>
            <person name="Wolfe K.H."/>
        </authorList>
    </citation>
    <scope>NUCLEOTIDE SEQUENCE [LARGE SCALE GENOMIC DNA]</scope>
    <source>
        <strain evidence="6">ATCC MYA-139 / BCRC 22969 / CBS 8797 / CCRC 22969 / KCTC 17520 / NBRC 10181 / NCYC 3082</strain>
    </source>
</reference>
<dbReference type="RefSeq" id="XP_022466175.1">
    <property type="nucleotide sequence ID" value="XM_022609817.1"/>
</dbReference>
<dbReference type="GeneID" id="34527673"/>
<accession>J7RAM6</accession>
<evidence type="ECO:0000259" key="3">
    <source>
        <dbReference type="Pfam" id="PF22786"/>
    </source>
</evidence>
<keyword evidence="1" id="KW-1133">Transmembrane helix</keyword>
<dbReference type="Pfam" id="PF20775">
    <property type="entry name" value="Tag1_N"/>
    <property type="match status" value="1"/>
</dbReference>
<keyword evidence="6" id="KW-1185">Reference proteome</keyword>
<dbReference type="InterPro" id="IPR046368">
    <property type="entry name" value="Tag1"/>
</dbReference>
<dbReference type="PANTHER" id="PTHR35895">
    <property type="entry name" value="CHROMOSOME 16, WHOLE GENOME SHOTGUN SEQUENCE"/>
    <property type="match status" value="1"/>
</dbReference>
<keyword evidence="1" id="KW-0812">Transmembrane</keyword>
<dbReference type="Pfam" id="PF22787">
    <property type="entry name" value="Tag1_M"/>
    <property type="match status" value="1"/>
</dbReference>
<dbReference type="InterPro" id="IPR055012">
    <property type="entry name" value="Tag1_N"/>
</dbReference>
<feature type="domain" description="Tag1 C-terminal" evidence="3">
    <location>
        <begin position="485"/>
        <end position="598"/>
    </location>
</feature>
<dbReference type="GO" id="GO:0006995">
    <property type="term" value="P:cellular response to nitrogen starvation"/>
    <property type="evidence" value="ECO:0007669"/>
    <property type="project" value="EnsemblFungi"/>
</dbReference>
<reference evidence="6" key="2">
    <citation type="submission" date="2012-08" db="EMBL/GenBank/DDBJ databases">
        <title>Genome sequence of Kazachstania naganishii.</title>
        <authorList>
            <person name="Gordon J.L."/>
            <person name="Armisen D."/>
            <person name="Proux-Wera E."/>
            <person name="OhEigeartaigh S.S."/>
            <person name="Byrne K.P."/>
            <person name="Wolfe K.H."/>
        </authorList>
    </citation>
    <scope>NUCLEOTIDE SEQUENCE [LARGE SCALE GENOMIC DNA]</scope>
    <source>
        <strain evidence="6">ATCC MYA-139 / BCRC 22969 / CBS 8797 / CCRC 22969 / KCTC 17520 / NBRC 10181 / NCYC 3082</strain>
    </source>
</reference>
<feature type="transmembrane region" description="Helical" evidence="1">
    <location>
        <begin position="37"/>
        <end position="58"/>
    </location>
</feature>
<dbReference type="Proteomes" id="UP000006310">
    <property type="component" value="Chromosome 9"/>
</dbReference>
<feature type="domain" description="Tag1 middle barrel-like" evidence="4">
    <location>
        <begin position="269"/>
        <end position="438"/>
    </location>
</feature>
<keyword evidence="1" id="KW-0472">Membrane</keyword>
<dbReference type="KEGG" id="kng:KNAG_0I01410"/>
<dbReference type="OrthoDB" id="5596576at2759"/>
<evidence type="ECO:0000313" key="6">
    <source>
        <dbReference type="Proteomes" id="UP000006310"/>
    </source>
</evidence>
<evidence type="ECO:0000259" key="2">
    <source>
        <dbReference type="Pfam" id="PF20775"/>
    </source>
</evidence>
<sequence>METHPLLSPSNSNEVQQGSFAQGVATRKKRGSKYWPFWLGIFTGLCTILVVVGVSFSLQSRIPSEKALQSNVVEITNVDIEKVTLDGWRVPGKEGLDTEGGKFLQISARVNVFLNYDALNESKVQMTFEQQKWFKWTSENTVRTLCIDVNNATTFGRKPDGKDDVLAGVYIQHPVCIDLHNGTVTSLNVTILVEPHMKNVLKIIKKIWKQDYQDLNLWSTLDISLSKNVGSLGYLHLFRLPNIKINWNDIIDWDKLSNRLQYFRDQIENDINVSNIRMVDTEKGFDVRMGVDPMENPLWHFLDDFSWLEIPQAVIPPLSWVYKVADCFGDFSINLTHLLTHSSAVDIGAKKISPSMSNSLTGPLPDDFLYQVCWSDEENTVTPLTKVLNSLFNSSNYLTVEAKAEISNSKPTTSDETALIPSDILSSILEDVSYFPVKQNVTFNMSSLIDEFFIDGMSLRWSNGRVSLGGTLVGIFDLSFYETNEERIHITHIKGNMELYHNDRHFITVPMKVWSNATSNIMHDEDNKNATMLELTFDIDDEFVQVTNRMELTKCFNEIFFSGETLITFSNDLDIVVESFLGDIVVTGLKTEGETVVH</sequence>
<dbReference type="GO" id="GO:0000329">
    <property type="term" value="C:fungal-type vacuole membrane"/>
    <property type="evidence" value="ECO:0007669"/>
    <property type="project" value="EnsemblFungi"/>
</dbReference>
<dbReference type="HOGENOM" id="CLU_035072_0_0_1"/>
<dbReference type="eggNOG" id="ENOG502R0JC">
    <property type="taxonomic scope" value="Eukaryota"/>
</dbReference>
<dbReference type="GO" id="GO:0016242">
    <property type="term" value="P:negative regulation of macroautophagy"/>
    <property type="evidence" value="ECO:0007669"/>
    <property type="project" value="EnsemblFungi"/>
</dbReference>
<feature type="domain" description="Tag1 N-terminal" evidence="2">
    <location>
        <begin position="63"/>
        <end position="253"/>
    </location>
</feature>
<proteinExistence type="predicted"/>
<organism evidence="5 6">
    <name type="scientific">Huiozyma naganishii (strain ATCC MYA-139 / BCRC 22969 / CBS 8797 / KCTC 17520 / NBRC 10181 / NCYC 3082 / Yp74L-3)</name>
    <name type="common">Yeast</name>
    <name type="synonym">Kazachstania naganishii</name>
    <dbReference type="NCBI Taxonomy" id="1071383"/>
    <lineage>
        <taxon>Eukaryota</taxon>
        <taxon>Fungi</taxon>
        <taxon>Dikarya</taxon>
        <taxon>Ascomycota</taxon>
        <taxon>Saccharomycotina</taxon>
        <taxon>Saccharomycetes</taxon>
        <taxon>Saccharomycetales</taxon>
        <taxon>Saccharomycetaceae</taxon>
        <taxon>Huiozyma</taxon>
    </lineage>
</organism>
<dbReference type="InterPro" id="IPR055011">
    <property type="entry name" value="Tag1_C"/>
</dbReference>
<evidence type="ECO:0000256" key="1">
    <source>
        <dbReference type="SAM" id="Phobius"/>
    </source>
</evidence>
<dbReference type="InterPro" id="IPR055010">
    <property type="entry name" value="Tag1_M"/>
</dbReference>
<dbReference type="PANTHER" id="PTHR35895:SF3">
    <property type="entry name" value="PRE-RRNA PROCESSING PROTEIN"/>
    <property type="match status" value="1"/>
</dbReference>
<dbReference type="STRING" id="1071383.J7RAM6"/>